<keyword evidence="3 9" id="KW-0202">Cytokine</keyword>
<evidence type="ECO:0000313" key="13">
    <source>
        <dbReference type="Proteomes" id="UP000261640"/>
    </source>
</evidence>
<dbReference type="Pfam" id="PF00048">
    <property type="entry name" value="IL8"/>
    <property type="match status" value="1"/>
</dbReference>
<evidence type="ECO:0000256" key="2">
    <source>
        <dbReference type="ARBA" id="ARBA00010868"/>
    </source>
</evidence>
<dbReference type="STRING" id="205130.ENSMAMP00000020265"/>
<organism evidence="12 13">
    <name type="scientific">Mastacembelus armatus</name>
    <name type="common">zig-zag eel</name>
    <dbReference type="NCBI Taxonomy" id="205130"/>
    <lineage>
        <taxon>Eukaryota</taxon>
        <taxon>Metazoa</taxon>
        <taxon>Chordata</taxon>
        <taxon>Craniata</taxon>
        <taxon>Vertebrata</taxon>
        <taxon>Euteleostomi</taxon>
        <taxon>Actinopterygii</taxon>
        <taxon>Neopterygii</taxon>
        <taxon>Teleostei</taxon>
        <taxon>Neoteleostei</taxon>
        <taxon>Acanthomorphata</taxon>
        <taxon>Anabantaria</taxon>
        <taxon>Synbranchiformes</taxon>
        <taxon>Mastacembelidae</taxon>
        <taxon>Mastacembelus</taxon>
    </lineage>
</organism>
<proteinExistence type="inferred from homology"/>
<feature type="transmembrane region" description="Helical" evidence="10">
    <location>
        <begin position="43"/>
        <end position="62"/>
    </location>
</feature>
<comment type="function">
    <text evidence="7">Monokine with inflammatory and chemokinetic properties. Binds to CCR1, CCR4 and CCR5. One of the major HIV-suppressive factors produced by CD8+ T-cells. Recombinant MIP-1-alpha induces a dose-dependent inhibition of different strains of HIV-1, HIV-2, and simian immunodeficiency virus (SIV).</text>
</comment>
<dbReference type="InterPro" id="IPR001811">
    <property type="entry name" value="Chemokine_IL8-like_dom"/>
</dbReference>
<dbReference type="SUPFAM" id="SSF54117">
    <property type="entry name" value="Interleukin 8-like chemokines"/>
    <property type="match status" value="1"/>
</dbReference>
<dbReference type="AlphaFoldDB" id="A0A3Q3S9P9"/>
<dbReference type="PANTHER" id="PTHR12015">
    <property type="entry name" value="SMALL INDUCIBLE CYTOKINE A"/>
    <property type="match status" value="1"/>
</dbReference>
<keyword evidence="10" id="KW-0472">Membrane</keyword>
<dbReference type="InParanoid" id="A0A3Q3S9P9"/>
<keyword evidence="4 9" id="KW-0964">Secreted</keyword>
<dbReference type="PANTHER" id="PTHR12015:SF183">
    <property type="entry name" value="C-C MOTIF CHEMOKINE 3"/>
    <property type="match status" value="1"/>
</dbReference>
<evidence type="ECO:0000256" key="10">
    <source>
        <dbReference type="SAM" id="Phobius"/>
    </source>
</evidence>
<reference evidence="12" key="2">
    <citation type="submission" date="2025-09" db="UniProtKB">
        <authorList>
            <consortium name="Ensembl"/>
        </authorList>
    </citation>
    <scope>IDENTIFICATION</scope>
</reference>
<evidence type="ECO:0000256" key="8">
    <source>
        <dbReference type="ARBA" id="ARBA00046726"/>
    </source>
</evidence>
<dbReference type="SMART" id="SM00199">
    <property type="entry name" value="SCY"/>
    <property type="match status" value="1"/>
</dbReference>
<evidence type="ECO:0000256" key="7">
    <source>
        <dbReference type="ARBA" id="ARBA00044740"/>
    </source>
</evidence>
<keyword evidence="10" id="KW-0812">Transmembrane</keyword>
<keyword evidence="13" id="KW-1185">Reference proteome</keyword>
<evidence type="ECO:0000256" key="6">
    <source>
        <dbReference type="ARBA" id="ARBA00023157"/>
    </source>
</evidence>
<dbReference type="CDD" id="cd00272">
    <property type="entry name" value="Chemokine_CC"/>
    <property type="match status" value="1"/>
</dbReference>
<keyword evidence="5" id="KW-0732">Signal</keyword>
<dbReference type="GO" id="GO:0005615">
    <property type="term" value="C:extracellular space"/>
    <property type="evidence" value="ECO:0007669"/>
    <property type="project" value="UniProtKB-KW"/>
</dbReference>
<dbReference type="GO" id="GO:0008009">
    <property type="term" value="F:chemokine activity"/>
    <property type="evidence" value="ECO:0007669"/>
    <property type="project" value="InterPro"/>
</dbReference>
<keyword evidence="10" id="KW-1133">Transmembrane helix</keyword>
<evidence type="ECO:0000313" key="12">
    <source>
        <dbReference type="Ensembl" id="ENSMAMP00000020265.1"/>
    </source>
</evidence>
<name>A0A3Q3S9P9_9TELE</name>
<evidence type="ECO:0000256" key="1">
    <source>
        <dbReference type="ARBA" id="ARBA00004613"/>
    </source>
</evidence>
<dbReference type="Ensembl" id="ENSMAMT00000020798.2">
    <property type="protein sequence ID" value="ENSMAMP00000020265.1"/>
    <property type="gene ID" value="ENSMAMG00000013651.2"/>
</dbReference>
<sequence length="140" mass="15639">MSLNYIKAEADYQSTQQREQADTAQLRLLLHTEGETQAYFRMAAPRLALSVFVLMLAVITLSEGLRGPGPKRCCFRFNETPLPKERVVGYIRTSQRCPNPAILLKTVTGNHLCVKPANTWVQDIIKALDAKPLPGESNNL</sequence>
<evidence type="ECO:0000256" key="9">
    <source>
        <dbReference type="RuleBase" id="RU361150"/>
    </source>
</evidence>
<dbReference type="Gene3D" id="2.40.50.40">
    <property type="match status" value="1"/>
</dbReference>
<reference evidence="12" key="1">
    <citation type="submission" date="2025-08" db="UniProtKB">
        <authorList>
            <consortium name="Ensembl"/>
        </authorList>
    </citation>
    <scope>IDENTIFICATION</scope>
</reference>
<keyword evidence="9" id="KW-0145">Chemotaxis</keyword>
<dbReference type="FunCoup" id="A0A3Q3S9P9">
    <property type="interactions" value="1040"/>
</dbReference>
<evidence type="ECO:0000256" key="4">
    <source>
        <dbReference type="ARBA" id="ARBA00022525"/>
    </source>
</evidence>
<evidence type="ECO:0000259" key="11">
    <source>
        <dbReference type="SMART" id="SM00199"/>
    </source>
</evidence>
<dbReference type="GO" id="GO:0006955">
    <property type="term" value="P:immune response"/>
    <property type="evidence" value="ECO:0007669"/>
    <property type="project" value="InterPro"/>
</dbReference>
<protein>
    <recommendedName>
        <fullName evidence="9">C-C motif chemokine</fullName>
    </recommendedName>
</protein>
<dbReference type="Proteomes" id="UP000261640">
    <property type="component" value="Unplaced"/>
</dbReference>
<accession>A0A3Q3S9P9</accession>
<evidence type="ECO:0000256" key="3">
    <source>
        <dbReference type="ARBA" id="ARBA00022514"/>
    </source>
</evidence>
<dbReference type="InterPro" id="IPR000827">
    <property type="entry name" value="Chemokine_CC_CS"/>
</dbReference>
<dbReference type="GeneTree" id="ENSGT01140000282617"/>
<comment type="similarity">
    <text evidence="2 9">Belongs to the intercrine beta (chemokine CC) family.</text>
</comment>
<feature type="domain" description="Chemokine interleukin-8-like" evidence="11">
    <location>
        <begin position="70"/>
        <end position="128"/>
    </location>
</feature>
<keyword evidence="6" id="KW-1015">Disulfide bond</keyword>
<comment type="subcellular location">
    <subcellularLocation>
        <location evidence="1 9">Secreted</location>
    </subcellularLocation>
</comment>
<dbReference type="InterPro" id="IPR036048">
    <property type="entry name" value="Interleukin_8-like_sf"/>
</dbReference>
<dbReference type="InterPro" id="IPR039809">
    <property type="entry name" value="Chemokine_b/g/d"/>
</dbReference>
<dbReference type="PROSITE" id="PS00472">
    <property type="entry name" value="SMALL_CYTOKINES_CC"/>
    <property type="match status" value="1"/>
</dbReference>
<evidence type="ECO:0000256" key="5">
    <source>
        <dbReference type="ARBA" id="ARBA00022729"/>
    </source>
</evidence>
<comment type="subunit">
    <text evidence="8">Self-associates. Also heterodimer of MIP-1-alpha(4-69) and MIP-1-beta(3-69). Interacts with CCR1.</text>
</comment>